<keyword evidence="2" id="KW-1185">Reference proteome</keyword>
<gene>
    <name evidence="1" type="ORF">F4V43_07790</name>
</gene>
<dbReference type="NCBIfam" id="TIGR01549">
    <property type="entry name" value="HAD-SF-IA-v1"/>
    <property type="match status" value="1"/>
</dbReference>
<evidence type="ECO:0000313" key="2">
    <source>
        <dbReference type="Proteomes" id="UP000367750"/>
    </source>
</evidence>
<dbReference type="GO" id="GO:0006281">
    <property type="term" value="P:DNA repair"/>
    <property type="evidence" value="ECO:0007669"/>
    <property type="project" value="TreeGrafter"/>
</dbReference>
<dbReference type="InterPro" id="IPR023214">
    <property type="entry name" value="HAD_sf"/>
</dbReference>
<dbReference type="SUPFAM" id="SSF56784">
    <property type="entry name" value="HAD-like"/>
    <property type="match status" value="1"/>
</dbReference>
<dbReference type="InterPro" id="IPR050155">
    <property type="entry name" value="HAD-like_hydrolase_sf"/>
</dbReference>
<proteinExistence type="predicted"/>
<dbReference type="GO" id="GO:0008967">
    <property type="term" value="F:phosphoglycolate phosphatase activity"/>
    <property type="evidence" value="ECO:0007669"/>
    <property type="project" value="TreeGrafter"/>
</dbReference>
<keyword evidence="1" id="KW-0378">Hydrolase</keyword>
<dbReference type="InterPro" id="IPR006439">
    <property type="entry name" value="HAD-SF_hydro_IA"/>
</dbReference>
<dbReference type="Proteomes" id="UP000367750">
    <property type="component" value="Unassembled WGS sequence"/>
</dbReference>
<dbReference type="SFLD" id="SFLDS00003">
    <property type="entry name" value="Haloacid_Dehalogenase"/>
    <property type="match status" value="1"/>
</dbReference>
<comment type="caution">
    <text evidence="1">The sequence shown here is derived from an EMBL/GenBank/DDBJ whole genome shotgun (WGS) entry which is preliminary data.</text>
</comment>
<dbReference type="InterPro" id="IPR036412">
    <property type="entry name" value="HAD-like_sf"/>
</dbReference>
<dbReference type="PANTHER" id="PTHR43434:SF1">
    <property type="entry name" value="PHOSPHOGLYCOLATE PHOSPHATASE"/>
    <property type="match status" value="1"/>
</dbReference>
<sequence length="273" mass="29595">MAELRIRNGSPVPCRAVLFDKDGTLLDMLRMWGAWAEEVLDGLEHRLNHEGVGWIGLRDSVLGTVRGAEGRIAAYDPAGPLPMATEEQAYGLLAWQLYAAAGMPWNEALTEVMAICGRASEGVRRRRLAYPVPGLLPFLESCRAASIPLGVVTSDGSAATAEHLDWLGVADRFAAVVTRDRARLGKPDPEMALMALRELGVSADETVLIGDSNADMQMGRRAGLRCCIGLSPSGERGPLLDADVIVKDYTELEVRGQADKERGQADKERRQTT</sequence>
<evidence type="ECO:0000313" key="1">
    <source>
        <dbReference type="EMBL" id="KAA9005365.1"/>
    </source>
</evidence>
<dbReference type="RefSeq" id="WP_150457678.1">
    <property type="nucleotide sequence ID" value="NZ_VYKK01000008.1"/>
</dbReference>
<accession>A0A5J5GB80</accession>
<protein>
    <submittedName>
        <fullName evidence="1">HAD family hydrolase</fullName>
    </submittedName>
</protein>
<dbReference type="OrthoDB" id="9797743at2"/>
<name>A0A5J5GB80_9BACL</name>
<dbReference type="EMBL" id="VYKK01000008">
    <property type="protein sequence ID" value="KAA9005365.1"/>
    <property type="molecule type" value="Genomic_DNA"/>
</dbReference>
<dbReference type="Gene3D" id="3.40.50.1000">
    <property type="entry name" value="HAD superfamily/HAD-like"/>
    <property type="match status" value="1"/>
</dbReference>
<reference evidence="1 2" key="1">
    <citation type="submission" date="2019-09" db="EMBL/GenBank/DDBJ databases">
        <title>Bacillus ochoae sp. nov., Paenibacillus whitsoniae sp. nov., Paenibacillus spiritus sp. nov. Isolated from the Mars Exploration Rover during spacecraft assembly.</title>
        <authorList>
            <person name="Seuylemezian A."/>
            <person name="Vaishampayan P."/>
        </authorList>
    </citation>
    <scope>NUCLEOTIDE SEQUENCE [LARGE SCALE GENOMIC DNA]</scope>
    <source>
        <strain evidence="1 2">MER_111</strain>
    </source>
</reference>
<dbReference type="Pfam" id="PF00702">
    <property type="entry name" value="Hydrolase"/>
    <property type="match status" value="1"/>
</dbReference>
<organism evidence="1 2">
    <name type="scientific">Paenibacillus spiritus</name>
    <dbReference type="NCBI Taxonomy" id="2496557"/>
    <lineage>
        <taxon>Bacteria</taxon>
        <taxon>Bacillati</taxon>
        <taxon>Bacillota</taxon>
        <taxon>Bacilli</taxon>
        <taxon>Bacillales</taxon>
        <taxon>Paenibacillaceae</taxon>
        <taxon>Paenibacillus</taxon>
    </lineage>
</organism>
<dbReference type="PANTHER" id="PTHR43434">
    <property type="entry name" value="PHOSPHOGLYCOLATE PHOSPHATASE"/>
    <property type="match status" value="1"/>
</dbReference>
<dbReference type="NCBIfam" id="TIGR01509">
    <property type="entry name" value="HAD-SF-IA-v3"/>
    <property type="match status" value="1"/>
</dbReference>
<dbReference type="AlphaFoldDB" id="A0A5J5GB80"/>
<dbReference type="SFLD" id="SFLDG01129">
    <property type="entry name" value="C1.5:_HAD__Beta-PGM__Phosphata"/>
    <property type="match status" value="1"/>
</dbReference>